<name>A0A6F8T7A0_9GAMM</name>
<organism evidence="2 3">
    <name type="scientific">Legionella antarctica</name>
    <dbReference type="NCBI Taxonomy" id="2708020"/>
    <lineage>
        <taxon>Bacteria</taxon>
        <taxon>Pseudomonadati</taxon>
        <taxon>Pseudomonadota</taxon>
        <taxon>Gammaproteobacteria</taxon>
        <taxon>Legionellales</taxon>
        <taxon>Legionellaceae</taxon>
        <taxon>Legionella</taxon>
    </lineage>
</organism>
<dbReference type="RefSeq" id="WP_226905470.1">
    <property type="nucleotide sequence ID" value="NZ_AP022839.1"/>
</dbReference>
<feature type="compositionally biased region" description="Basic and acidic residues" evidence="1">
    <location>
        <begin position="751"/>
        <end position="765"/>
    </location>
</feature>
<proteinExistence type="predicted"/>
<dbReference type="EMBL" id="AP022839">
    <property type="protein sequence ID" value="BCA96288.1"/>
    <property type="molecule type" value="Genomic_DNA"/>
</dbReference>
<evidence type="ECO:0000313" key="2">
    <source>
        <dbReference type="EMBL" id="BCA96288.1"/>
    </source>
</evidence>
<dbReference type="Proteomes" id="UP000502894">
    <property type="component" value="Chromosome"/>
</dbReference>
<feature type="region of interest" description="Disordered" evidence="1">
    <location>
        <begin position="751"/>
        <end position="779"/>
    </location>
</feature>
<evidence type="ECO:0000313" key="3">
    <source>
        <dbReference type="Proteomes" id="UP000502894"/>
    </source>
</evidence>
<protein>
    <submittedName>
        <fullName evidence="2">Uncharacterized protein</fullName>
    </submittedName>
</protein>
<gene>
    <name evidence="2" type="ORF">TUM19329_26490</name>
</gene>
<dbReference type="AlphaFoldDB" id="A0A6F8T7A0"/>
<dbReference type="KEGG" id="lant:TUM19329_26490"/>
<reference evidence="2" key="1">
    <citation type="journal article" date="2020" name="Microbiol. Resour. Announc.">
        <title>Complete Genome Sequence of Novel Psychrotolerant Legionella Strain TUM19329, Isolated from Antarctic Lake Sediment.</title>
        <authorList>
            <person name="Shimada S."/>
            <person name="Nakai R."/>
            <person name="Aoki K."/>
            <person name="Shimoeda N."/>
            <person name="Ohno G."/>
            <person name="Miyazaki Y."/>
            <person name="Kudoh S."/>
            <person name="Imura S."/>
            <person name="Watanabe K."/>
            <person name="Ishii Y."/>
            <person name="Tateda K."/>
        </authorList>
    </citation>
    <scope>NUCLEOTIDE SEQUENCE [LARGE SCALE GENOMIC DNA]</scope>
    <source>
        <strain evidence="2">TUM19329</strain>
    </source>
</reference>
<accession>A0A6F8T7A0</accession>
<sequence>MGISLTTYLELDEDGNLVKNENGIAKINNDLTLADHPVTSYKDYLNALDYVTVISDDIDNPLIEKIYVKELTKLLLQKFQEHLRETKSDWNDKYNPKLYTIAKQLESFAYLTGEQNSINQILDEFPLLKLIKSDYKAYQADNFLDKDAPLKFRNFDRNLLVLQMALRVLDPRFINQRNEQVCGVNTYVHNMALLNPLQYVQMVSKLASDGQVDLQDLDAEKGVLHVKVKDRIANKKRSDGIDIHDADHIILNGLRSSENSLVSYSEESTELSKQLFGVTTLNELNSWMKQSGYSNVKNISVRNKEGIKQLHMLIKDGYMAGFAGTSTLASFIVDNSQELPKKQNLFNQFMDGHLFTIKNIEYDEESDSVKIRIVTWGEDVETTIPFQVWQNHVGVVGQAAVGQNPYTSSMFRSKVREIEPDSTFCSPEGYCLYIKGLIGNKVEYKEINALLESAFKHQHGQTWMQSAKKIQDVIEALPAEKRVDVPLKISIIPSVTSDITEQFNVIHQIMDRKKKIEALEALGTQDNIEVQRQLLVLYAQQGQWNEVKNLFASVNVHSKTDREILRENLQLGCDLLGPDVTPPPEIISLIKKNTMLKADDLVAFLSEITGLPKGGAFTYGVQGRLLEVINQRHQIEGKNPISQLNESSLDKTDLVNLVSLLDGEIHKNDPSHRRMGDEPLDKFCDAIIDRIDKKPSGNDGSLSEFQSLHARTPIFKKITEFFLKVASIVSDNIISKNIGKTQEFKQAFGKAKENNLEREEPKLESSEDTISETKLNTAF</sequence>
<keyword evidence="3" id="KW-1185">Reference proteome</keyword>
<evidence type="ECO:0000256" key="1">
    <source>
        <dbReference type="SAM" id="MobiDB-lite"/>
    </source>
</evidence>